<dbReference type="EMBL" id="MLJW01000018">
    <property type="protein sequence ID" value="OIR12216.1"/>
    <property type="molecule type" value="Genomic_DNA"/>
</dbReference>
<dbReference type="InterPro" id="IPR008979">
    <property type="entry name" value="Galactose-bd-like_sf"/>
</dbReference>
<organism evidence="7">
    <name type="scientific">mine drainage metagenome</name>
    <dbReference type="NCBI Taxonomy" id="410659"/>
    <lineage>
        <taxon>unclassified sequences</taxon>
        <taxon>metagenomes</taxon>
        <taxon>ecological metagenomes</taxon>
    </lineage>
</organism>
<dbReference type="GO" id="GO:0005975">
    <property type="term" value="P:carbohydrate metabolic process"/>
    <property type="evidence" value="ECO:0007669"/>
    <property type="project" value="InterPro"/>
</dbReference>
<dbReference type="InterPro" id="IPR048913">
    <property type="entry name" value="BetaGal_gal-bd"/>
</dbReference>
<dbReference type="InterPro" id="IPR019801">
    <property type="entry name" value="Glyco_hydro_35_CS"/>
</dbReference>
<dbReference type="InterPro" id="IPR026283">
    <property type="entry name" value="B-gal_1-like"/>
</dbReference>
<comment type="caution">
    <text evidence="7">The sequence shown here is derived from an EMBL/GenBank/DDBJ whole genome shotgun (WGS) entry which is preliminary data.</text>
</comment>
<dbReference type="Gene3D" id="3.20.20.80">
    <property type="entry name" value="Glycosidases"/>
    <property type="match status" value="1"/>
</dbReference>
<dbReference type="InterPro" id="IPR017853">
    <property type="entry name" value="GH"/>
</dbReference>
<dbReference type="InterPro" id="IPR048912">
    <property type="entry name" value="BetaGal1-like_ABD1"/>
</dbReference>
<evidence type="ECO:0000256" key="1">
    <source>
        <dbReference type="ARBA" id="ARBA00009809"/>
    </source>
</evidence>
<comment type="similarity">
    <text evidence="1">Belongs to the glycosyl hydrolase 35 family.</text>
</comment>
<evidence type="ECO:0000313" key="7">
    <source>
        <dbReference type="EMBL" id="OIR12216.1"/>
    </source>
</evidence>
<feature type="domain" description="Beta-galactosidase 1-like first all-beta" evidence="5">
    <location>
        <begin position="404"/>
        <end position="513"/>
    </location>
</feature>
<dbReference type="Pfam" id="PF21467">
    <property type="entry name" value="BetaGal_gal-bd"/>
    <property type="match status" value="1"/>
</dbReference>
<evidence type="ECO:0000256" key="3">
    <source>
        <dbReference type="ARBA" id="ARBA00023295"/>
    </source>
</evidence>
<evidence type="ECO:0000259" key="6">
    <source>
        <dbReference type="Pfam" id="PF21467"/>
    </source>
</evidence>
<keyword evidence="2 7" id="KW-0378">Hydrolase</keyword>
<proteinExistence type="inferred from homology"/>
<name>A0A1J5T7K3_9ZZZZ</name>
<accession>A0A1J5T7K3</accession>
<dbReference type="PIRSF" id="PIRSF006336">
    <property type="entry name" value="B-gal"/>
    <property type="match status" value="1"/>
</dbReference>
<sequence>MKYFANKISIITIIFFFVLNYSDAQPHSFEIKDGSFLLDKKPIHIYAGEMHYARIPQEYWRQRLQMIKAMGLNTVATYVFWNYHHPSPNVWDFKTGNHDLVKFIKMAQEEGLYVILRPGPYVCAEWDFGGFPWWFSTVKGMKVRTDNKPFLDSCMIYFQKLHQEIKGLHITEGGPIILTQVENEFGSYVVQNKNISVEQHKKYNETIKTLLEKEGFKLPYYTADGTNLLEGGAVKNVLPAVNGEGNIDKLKKAVNRFNNNIGPYFIAEFYPGWLDHWAEPFVKVTTENVVQQTEKYLQNDVSFSFYMIHGGTNFGYTAGANYTNEHPIQPDITSYDYDAPISEAGWATEKYKALRELMKKYVGNNLREIPKSANIITIPSIPINKTINFFDWIKNVKAIENHQPKTFEELGQSNGYVLYSRVFNDSIKGMLRVNGLRDYATVYINGIKVGELNRYFKKFEMNIAIPKHAKLEILVESMGRINYGAAISDNLKGIVSPVYIDEKEITGNWEMVKAPLEQMPDLHAFKNKIPKKGNAVFYASSFELNDVGDTFLDLKNFSKGIVFVNGHHLGRFWNVGPQQTLYLPGCWLTKGKNNIIIFDQLNNQLNNTISSKNFPVLE</sequence>
<protein>
    <submittedName>
        <fullName evidence="7">Beta-galactosidase</fullName>
        <ecNumber evidence="7">3.2.1.23</ecNumber>
    </submittedName>
</protein>
<dbReference type="InterPro" id="IPR001944">
    <property type="entry name" value="Glycoside_Hdrlase_35"/>
</dbReference>
<feature type="domain" description="Glycoside hydrolase 35 catalytic" evidence="4">
    <location>
        <begin position="35"/>
        <end position="360"/>
    </location>
</feature>
<dbReference type="PROSITE" id="PS01182">
    <property type="entry name" value="GLYCOSYL_HYDROL_F35"/>
    <property type="match status" value="1"/>
</dbReference>
<dbReference type="Gene3D" id="2.60.120.260">
    <property type="entry name" value="Galactose-binding domain-like"/>
    <property type="match status" value="2"/>
</dbReference>
<dbReference type="SUPFAM" id="SSF51445">
    <property type="entry name" value="(Trans)glycosidases"/>
    <property type="match status" value="1"/>
</dbReference>
<evidence type="ECO:0000259" key="4">
    <source>
        <dbReference type="Pfam" id="PF01301"/>
    </source>
</evidence>
<keyword evidence="3 7" id="KW-0326">Glycosidase</keyword>
<evidence type="ECO:0000256" key="2">
    <source>
        <dbReference type="ARBA" id="ARBA00022801"/>
    </source>
</evidence>
<reference evidence="7" key="1">
    <citation type="submission" date="2016-10" db="EMBL/GenBank/DDBJ databases">
        <title>Sequence of Gallionella enrichment culture.</title>
        <authorList>
            <person name="Poehlein A."/>
            <person name="Muehling M."/>
            <person name="Daniel R."/>
        </authorList>
    </citation>
    <scope>NUCLEOTIDE SEQUENCE</scope>
</reference>
<dbReference type="InterPro" id="IPR031330">
    <property type="entry name" value="Gly_Hdrlase_35_cat"/>
</dbReference>
<dbReference type="Pfam" id="PF21317">
    <property type="entry name" value="BetaGal_ABD_1"/>
    <property type="match status" value="1"/>
</dbReference>
<dbReference type="SUPFAM" id="SSF49785">
    <property type="entry name" value="Galactose-binding domain-like"/>
    <property type="match status" value="2"/>
</dbReference>
<dbReference type="Pfam" id="PF01301">
    <property type="entry name" value="Glyco_hydro_35"/>
    <property type="match status" value="1"/>
</dbReference>
<dbReference type="PRINTS" id="PR00742">
    <property type="entry name" value="GLHYDRLASE35"/>
</dbReference>
<dbReference type="PANTHER" id="PTHR23421">
    <property type="entry name" value="BETA-GALACTOSIDASE RELATED"/>
    <property type="match status" value="1"/>
</dbReference>
<feature type="domain" description="Beta-galactosidase galactose-binding" evidence="6">
    <location>
        <begin position="536"/>
        <end position="593"/>
    </location>
</feature>
<evidence type="ECO:0000259" key="5">
    <source>
        <dbReference type="Pfam" id="PF21317"/>
    </source>
</evidence>
<dbReference type="GO" id="GO:0004565">
    <property type="term" value="F:beta-galactosidase activity"/>
    <property type="evidence" value="ECO:0007669"/>
    <property type="project" value="UniProtKB-EC"/>
</dbReference>
<dbReference type="AlphaFoldDB" id="A0A1J5T7K3"/>
<dbReference type="EC" id="3.2.1.23" evidence="7"/>
<gene>
    <name evidence="7" type="primary">bga_1</name>
    <name evidence="7" type="ORF">GALL_64690</name>
</gene>